<sequence>MTSDIVVNTEVAGTLGRCGIQVGVVAPRMIETGQSLGMDGSFLL</sequence>
<organism evidence="1 2">
    <name type="scientific">Amycolatopsis taiwanensis</name>
    <dbReference type="NCBI Taxonomy" id="342230"/>
    <lineage>
        <taxon>Bacteria</taxon>
        <taxon>Bacillati</taxon>
        <taxon>Actinomycetota</taxon>
        <taxon>Actinomycetes</taxon>
        <taxon>Pseudonocardiales</taxon>
        <taxon>Pseudonocardiaceae</taxon>
        <taxon>Amycolatopsis</taxon>
    </lineage>
</organism>
<keyword evidence="2" id="KW-1185">Reference proteome</keyword>
<evidence type="ECO:0000313" key="2">
    <source>
        <dbReference type="Proteomes" id="UP001165136"/>
    </source>
</evidence>
<protein>
    <submittedName>
        <fullName evidence="1">Uncharacterized protein</fullName>
    </submittedName>
</protein>
<accession>A0A9W6VF03</accession>
<dbReference type="RefSeq" id="WP_281174109.1">
    <property type="nucleotide sequence ID" value="NZ_BSTI01000001.1"/>
</dbReference>
<proteinExistence type="predicted"/>
<reference evidence="1" key="1">
    <citation type="submission" date="2023-03" db="EMBL/GenBank/DDBJ databases">
        <title>Amycolatopsis taiwanensis NBRC 103393.</title>
        <authorList>
            <person name="Ichikawa N."/>
            <person name="Sato H."/>
            <person name="Tonouchi N."/>
        </authorList>
    </citation>
    <scope>NUCLEOTIDE SEQUENCE</scope>
    <source>
        <strain evidence="1">NBRC 103393</strain>
    </source>
</reference>
<dbReference type="EMBL" id="BSTI01000001">
    <property type="protein sequence ID" value="GLY64026.1"/>
    <property type="molecule type" value="Genomic_DNA"/>
</dbReference>
<dbReference type="Proteomes" id="UP001165136">
    <property type="component" value="Unassembled WGS sequence"/>
</dbReference>
<dbReference type="AlphaFoldDB" id="A0A9W6VF03"/>
<name>A0A9W6VF03_9PSEU</name>
<gene>
    <name evidence="1" type="ORF">Atai01_06450</name>
</gene>
<comment type="caution">
    <text evidence="1">The sequence shown here is derived from an EMBL/GenBank/DDBJ whole genome shotgun (WGS) entry which is preliminary data.</text>
</comment>
<evidence type="ECO:0000313" key="1">
    <source>
        <dbReference type="EMBL" id="GLY64026.1"/>
    </source>
</evidence>